<dbReference type="PANTHER" id="PTHR20856">
    <property type="entry name" value="DNA-DIRECTED RNA POLYMERASE I SUBUNIT 2"/>
    <property type="match status" value="1"/>
</dbReference>
<dbReference type="GO" id="GO:0003677">
    <property type="term" value="F:DNA binding"/>
    <property type="evidence" value="ECO:0007669"/>
    <property type="project" value="InterPro"/>
</dbReference>
<evidence type="ECO:0000313" key="8">
    <source>
        <dbReference type="EMBL" id="CBJ34273.1"/>
    </source>
</evidence>
<keyword evidence="6" id="KW-0804">Transcription</keyword>
<keyword evidence="9" id="KW-1185">Reference proteome</keyword>
<reference evidence="8 9" key="1">
    <citation type="journal article" date="2010" name="Nature">
        <title>The Ectocarpus genome and the independent evolution of multicellularity in brown algae.</title>
        <authorList>
            <person name="Cock J.M."/>
            <person name="Sterck L."/>
            <person name="Rouze P."/>
            <person name="Scornet D."/>
            <person name="Allen A.E."/>
            <person name="Amoutzias G."/>
            <person name="Anthouard V."/>
            <person name="Artiguenave F."/>
            <person name="Aury J.M."/>
            <person name="Badger J.H."/>
            <person name="Beszteri B."/>
            <person name="Billiau K."/>
            <person name="Bonnet E."/>
            <person name="Bothwell J.H."/>
            <person name="Bowler C."/>
            <person name="Boyen C."/>
            <person name="Brownlee C."/>
            <person name="Carrano C.J."/>
            <person name="Charrier B."/>
            <person name="Cho G.Y."/>
            <person name="Coelho S.M."/>
            <person name="Collen J."/>
            <person name="Corre E."/>
            <person name="Da Silva C."/>
            <person name="Delage L."/>
            <person name="Delaroque N."/>
            <person name="Dittami S.M."/>
            <person name="Doulbeau S."/>
            <person name="Elias M."/>
            <person name="Farnham G."/>
            <person name="Gachon C.M."/>
            <person name="Gschloessl B."/>
            <person name="Heesch S."/>
            <person name="Jabbari K."/>
            <person name="Jubin C."/>
            <person name="Kawai H."/>
            <person name="Kimura K."/>
            <person name="Kloareg B."/>
            <person name="Kupper F.C."/>
            <person name="Lang D."/>
            <person name="Le Bail A."/>
            <person name="Leblanc C."/>
            <person name="Lerouge P."/>
            <person name="Lohr M."/>
            <person name="Lopez P.J."/>
            <person name="Martens C."/>
            <person name="Maumus F."/>
            <person name="Michel G."/>
            <person name="Miranda-Saavedra D."/>
            <person name="Morales J."/>
            <person name="Moreau H."/>
            <person name="Motomura T."/>
            <person name="Nagasato C."/>
            <person name="Napoli C.A."/>
            <person name="Nelson D.R."/>
            <person name="Nyvall-Collen P."/>
            <person name="Peters A.F."/>
            <person name="Pommier C."/>
            <person name="Potin P."/>
            <person name="Poulain J."/>
            <person name="Quesneville H."/>
            <person name="Read B."/>
            <person name="Rensing S.A."/>
            <person name="Ritter A."/>
            <person name="Rousvoal S."/>
            <person name="Samanta M."/>
            <person name="Samson G."/>
            <person name="Schroeder D.C."/>
            <person name="Segurens B."/>
            <person name="Strittmatter M."/>
            <person name="Tonon T."/>
            <person name="Tregear J.W."/>
            <person name="Valentin K."/>
            <person name="von Dassow P."/>
            <person name="Yamagishi T."/>
            <person name="Van de Peer Y."/>
            <person name="Wincker P."/>
        </authorList>
    </citation>
    <scope>NUCLEOTIDE SEQUENCE [LARGE SCALE GENOMIC DNA]</scope>
    <source>
        <strain evidence="9">Ec32 / CCAP1310/4</strain>
    </source>
</reference>
<dbReference type="eggNOG" id="KOG0215">
    <property type="taxonomic scope" value="Eukaryota"/>
</dbReference>
<dbReference type="GO" id="GO:0006351">
    <property type="term" value="P:DNA-templated transcription"/>
    <property type="evidence" value="ECO:0007669"/>
    <property type="project" value="InterPro"/>
</dbReference>
<evidence type="ECO:0000256" key="4">
    <source>
        <dbReference type="ARBA" id="ARBA00022679"/>
    </source>
</evidence>
<keyword evidence="3" id="KW-0240">DNA-directed RNA polymerase</keyword>
<comment type="similarity">
    <text evidence="1">Belongs to the RNA polymerase beta chain family.</text>
</comment>
<dbReference type="InterPro" id="IPR015712">
    <property type="entry name" value="DNA-dir_RNA_pol_su2"/>
</dbReference>
<dbReference type="Proteomes" id="UP000002630">
    <property type="component" value="Unassembled WGS sequence"/>
</dbReference>
<evidence type="ECO:0000256" key="3">
    <source>
        <dbReference type="ARBA" id="ARBA00022478"/>
    </source>
</evidence>
<dbReference type="GO" id="GO:0003899">
    <property type="term" value="F:DNA-directed RNA polymerase activity"/>
    <property type="evidence" value="ECO:0007669"/>
    <property type="project" value="UniProtKB-EC"/>
</dbReference>
<dbReference type="STRING" id="2880.D7FP28"/>
<gene>
    <name evidence="8" type="ORF">Esi_1847_0002</name>
</gene>
<evidence type="ECO:0000259" key="7">
    <source>
        <dbReference type="Pfam" id="PF04563"/>
    </source>
</evidence>
<evidence type="ECO:0000256" key="1">
    <source>
        <dbReference type="ARBA" id="ARBA00006835"/>
    </source>
</evidence>
<dbReference type="EMBL" id="FN649760">
    <property type="protein sequence ID" value="CBJ34273.1"/>
    <property type="molecule type" value="Genomic_DNA"/>
</dbReference>
<dbReference type="GO" id="GO:0032549">
    <property type="term" value="F:ribonucleoside binding"/>
    <property type="evidence" value="ECO:0007669"/>
    <property type="project" value="InterPro"/>
</dbReference>
<dbReference type="SUPFAM" id="SSF64484">
    <property type="entry name" value="beta and beta-prime subunits of DNA dependent RNA-polymerase"/>
    <property type="match status" value="1"/>
</dbReference>
<evidence type="ECO:0000256" key="5">
    <source>
        <dbReference type="ARBA" id="ARBA00022695"/>
    </source>
</evidence>
<keyword evidence="5" id="KW-0548">Nucleotidyltransferase</keyword>
<proteinExistence type="inferred from homology"/>
<evidence type="ECO:0000256" key="6">
    <source>
        <dbReference type="ARBA" id="ARBA00023163"/>
    </source>
</evidence>
<keyword evidence="4" id="KW-0808">Transferase</keyword>
<evidence type="ECO:0000256" key="2">
    <source>
        <dbReference type="ARBA" id="ARBA00012418"/>
    </source>
</evidence>
<dbReference type="InParanoid" id="D7FP28"/>
<name>D7FP28_ECTSI</name>
<accession>D7FP28</accession>
<evidence type="ECO:0000313" key="9">
    <source>
        <dbReference type="Proteomes" id="UP000002630"/>
    </source>
</evidence>
<dbReference type="GO" id="GO:0000428">
    <property type="term" value="C:DNA-directed RNA polymerase complex"/>
    <property type="evidence" value="ECO:0007669"/>
    <property type="project" value="UniProtKB-KW"/>
</dbReference>
<organism evidence="8 9">
    <name type="scientific">Ectocarpus siliculosus</name>
    <name type="common">Brown alga</name>
    <name type="synonym">Conferva siliculosa</name>
    <dbReference type="NCBI Taxonomy" id="2880"/>
    <lineage>
        <taxon>Eukaryota</taxon>
        <taxon>Sar</taxon>
        <taxon>Stramenopiles</taxon>
        <taxon>Ochrophyta</taxon>
        <taxon>PX clade</taxon>
        <taxon>Phaeophyceae</taxon>
        <taxon>Ectocarpales</taxon>
        <taxon>Ectocarpaceae</taxon>
        <taxon>Ectocarpus</taxon>
    </lineage>
</organism>
<dbReference type="Pfam" id="PF04563">
    <property type="entry name" value="RNA_pol_Rpb2_1"/>
    <property type="match status" value="1"/>
</dbReference>
<feature type="domain" description="RNA polymerase beta subunit protrusion" evidence="7">
    <location>
        <begin position="5"/>
        <end position="85"/>
    </location>
</feature>
<dbReference type="InterPro" id="IPR007644">
    <property type="entry name" value="RNA_pol_bsu_protrusion"/>
</dbReference>
<dbReference type="EC" id="2.7.7.6" evidence="2"/>
<dbReference type="Gene3D" id="3.90.1100.10">
    <property type="match status" value="1"/>
</dbReference>
<protein>
    <recommendedName>
        <fullName evidence="2">DNA-directed RNA polymerase</fullName>
        <ecNumber evidence="2">2.7.7.6</ecNumber>
    </recommendedName>
</protein>
<dbReference type="OrthoDB" id="200011at2759"/>
<dbReference type="AlphaFoldDB" id="D7FP28"/>
<sequence>MCPLVTPFQCRLRDCTYSAPLWVNVRYTRGRQIVNKTNINIGRIPVMLLSCKCVLTGKSEAELADMKECPYDPGGYFVVKGVEKVGKVKVCPLDSQPF</sequence>